<dbReference type="EMBL" id="PUHY01000014">
    <property type="protein sequence ID" value="PQO30210.1"/>
    <property type="molecule type" value="Genomic_DNA"/>
</dbReference>
<dbReference type="InterPro" id="IPR017850">
    <property type="entry name" value="Alkaline_phosphatase_core_sf"/>
</dbReference>
<organism evidence="2 3">
    <name type="scientific">Blastopirellula marina</name>
    <dbReference type="NCBI Taxonomy" id="124"/>
    <lineage>
        <taxon>Bacteria</taxon>
        <taxon>Pseudomonadati</taxon>
        <taxon>Planctomycetota</taxon>
        <taxon>Planctomycetia</taxon>
        <taxon>Pirellulales</taxon>
        <taxon>Pirellulaceae</taxon>
        <taxon>Blastopirellula</taxon>
    </lineage>
</organism>
<dbReference type="PROSITE" id="PS51318">
    <property type="entry name" value="TAT"/>
    <property type="match status" value="1"/>
</dbReference>
<keyword evidence="1" id="KW-0812">Transmembrane</keyword>
<dbReference type="SUPFAM" id="SSF53649">
    <property type="entry name" value="Alkaline phosphatase-like"/>
    <property type="match status" value="1"/>
</dbReference>
<dbReference type="Proteomes" id="UP000238322">
    <property type="component" value="Unassembled WGS sequence"/>
</dbReference>
<evidence type="ECO:0000313" key="3">
    <source>
        <dbReference type="Proteomes" id="UP000238322"/>
    </source>
</evidence>
<dbReference type="AlphaFoldDB" id="A0A2S8FDP3"/>
<reference evidence="2 3" key="1">
    <citation type="submission" date="2018-02" db="EMBL/GenBank/DDBJ databases">
        <title>Comparative genomes isolates from brazilian mangrove.</title>
        <authorList>
            <person name="Araujo J.E."/>
            <person name="Taketani R.G."/>
            <person name="Silva M.C.P."/>
            <person name="Loureco M.V."/>
            <person name="Andreote F.D."/>
        </authorList>
    </citation>
    <scope>NUCLEOTIDE SEQUENCE [LARGE SCALE GENOMIC DNA]</scope>
    <source>
        <strain evidence="2 3">Hex-1 MGV</strain>
    </source>
</reference>
<dbReference type="Gene3D" id="3.40.720.10">
    <property type="entry name" value="Alkaline Phosphatase, subunit A"/>
    <property type="match status" value="1"/>
</dbReference>
<dbReference type="PANTHER" id="PTHR43737">
    <property type="entry name" value="BLL7424 PROTEIN"/>
    <property type="match status" value="1"/>
</dbReference>
<dbReference type="OrthoDB" id="127333at2"/>
<evidence type="ECO:0000256" key="1">
    <source>
        <dbReference type="SAM" id="Phobius"/>
    </source>
</evidence>
<comment type="caution">
    <text evidence="2">The sequence shown here is derived from an EMBL/GenBank/DDBJ whole genome shotgun (WGS) entry which is preliminary data.</text>
</comment>
<keyword evidence="1" id="KW-0472">Membrane</keyword>
<dbReference type="InterPro" id="IPR010869">
    <property type="entry name" value="DUF1501"/>
</dbReference>
<name>A0A2S8FDP3_9BACT</name>
<dbReference type="PANTHER" id="PTHR43737:SF1">
    <property type="entry name" value="DUF1501 DOMAIN-CONTAINING PROTEIN"/>
    <property type="match status" value="1"/>
</dbReference>
<dbReference type="InterPro" id="IPR006311">
    <property type="entry name" value="TAT_signal"/>
</dbReference>
<proteinExistence type="predicted"/>
<accession>A0A2S8FDP3</accession>
<dbReference type="RefSeq" id="WP_105332115.1">
    <property type="nucleotide sequence ID" value="NZ_PUHY01000014.1"/>
</dbReference>
<dbReference type="Pfam" id="PF07394">
    <property type="entry name" value="DUF1501"/>
    <property type="match status" value="1"/>
</dbReference>
<feature type="transmembrane region" description="Helical" evidence="1">
    <location>
        <begin position="21"/>
        <end position="43"/>
    </location>
</feature>
<sequence length="446" mass="48460">MNSRQTINKQLLSRNLARRDFLQVGGLAAMGLGLASCYIRSAVASHSARAKSCILIWLDGGPSHLETFDPKPEANREVRGPFGSIATTVPGVHISELMPRTAAVMQHSVIIRSMTSPLGEHNFGTHYLLTGFKPTPALNYPAIGSVVSHLHRQQGDIPSHVAIPDMRVGGGKFVVPGYLPTSVAPFEVGGDPAKPDFRVRDLEMFPGIVDERLEQRRRYLEQLNRVQHAVEHAPPSDPAFEQAYRLMTSPSAKRAFDLSSENQDTRRRYGDRSIGQCCLLARRLVEAGVPFVTVNNRGWDTHNDLVTRLKDGYTGAKTPVGLVPSLDLAFSALISDLQQRGLLDDTLVVAMGEFGRTPKLNTQAGRDHWPRVFSVILAGAGIPGGQVIGASDSMGESPIERPVTPADLSATIYQLLGIDPKQTLQTSDGRPVKISHNGVPLKELVG</sequence>
<gene>
    <name evidence="2" type="ORF">C5Y83_22805</name>
</gene>
<keyword evidence="1" id="KW-1133">Transmembrane helix</keyword>
<protein>
    <submittedName>
        <fullName evidence="2">DUF1501 domain-containing protein</fullName>
    </submittedName>
</protein>
<evidence type="ECO:0000313" key="2">
    <source>
        <dbReference type="EMBL" id="PQO30210.1"/>
    </source>
</evidence>